<evidence type="ECO:0000256" key="1">
    <source>
        <dbReference type="SAM" id="MobiDB-lite"/>
    </source>
</evidence>
<keyword evidence="4" id="KW-1185">Reference proteome</keyword>
<dbReference type="PRINTS" id="PR00837">
    <property type="entry name" value="V5TPXLIKE"/>
</dbReference>
<comment type="caution">
    <text evidence="3">The sequence shown here is derived from an EMBL/GenBank/DDBJ whole genome shotgun (WGS) entry which is preliminary data.</text>
</comment>
<dbReference type="Gene3D" id="3.40.33.10">
    <property type="entry name" value="CAP"/>
    <property type="match status" value="1"/>
</dbReference>
<dbReference type="CDD" id="cd05382">
    <property type="entry name" value="CAP_GAPR1-like"/>
    <property type="match status" value="1"/>
</dbReference>
<dbReference type="SMART" id="SM00198">
    <property type="entry name" value="SCP"/>
    <property type="match status" value="1"/>
</dbReference>
<evidence type="ECO:0000313" key="3">
    <source>
        <dbReference type="EMBL" id="CAD5121355.1"/>
    </source>
</evidence>
<name>A0A7I8VYB6_9ANNE</name>
<dbReference type="PROSITE" id="PS01010">
    <property type="entry name" value="CRISP_2"/>
    <property type="match status" value="1"/>
</dbReference>
<sequence>MAKVYESSALGSLPPSKSNDSSSKEDDLDNMRKEAEKVMAYKTDSQAQPVNSKSKKTTTETTIKDGKKITKQIIEETIVGPDGKERTTRREIISTEAENEQEAKKKNEGFFAKLLKKDQSGSDKPKPQQKLSAFIDDVVKTHNKCRKQHGCPDIKQNKEISVLAQTWADNLAKTGDLKHSNHTYKGDQLGENVATKWSSVGGDYNGQEVTDQWYKEKEKFDFADPKFAPGTGHFSQIVWKGTKEIGVGRSYTTDGRVFVVCNYYPAGNVIGRFQENVPKGK</sequence>
<dbReference type="InterPro" id="IPR035940">
    <property type="entry name" value="CAP_sf"/>
</dbReference>
<dbReference type="Proteomes" id="UP000549394">
    <property type="component" value="Unassembled WGS sequence"/>
</dbReference>
<reference evidence="3 4" key="1">
    <citation type="submission" date="2020-08" db="EMBL/GenBank/DDBJ databases">
        <authorList>
            <person name="Hejnol A."/>
        </authorList>
    </citation>
    <scope>NUCLEOTIDE SEQUENCE [LARGE SCALE GENOMIC DNA]</scope>
</reference>
<dbReference type="GO" id="GO:0005576">
    <property type="term" value="C:extracellular region"/>
    <property type="evidence" value="ECO:0007669"/>
    <property type="project" value="InterPro"/>
</dbReference>
<accession>A0A7I8VYB6</accession>
<dbReference type="SUPFAM" id="SSF55797">
    <property type="entry name" value="PR-1-like"/>
    <property type="match status" value="1"/>
</dbReference>
<dbReference type="Pfam" id="PF00188">
    <property type="entry name" value="CAP"/>
    <property type="match status" value="1"/>
</dbReference>
<gene>
    <name evidence="3" type="ORF">DGYR_LOCUS9318</name>
</gene>
<dbReference type="FunFam" id="3.40.33.10:FF:000002">
    <property type="entry name" value="Golgi-associated plant pathogenesis-related protein 1"/>
    <property type="match status" value="1"/>
</dbReference>
<feature type="compositionally biased region" description="Basic and acidic residues" evidence="1">
    <location>
        <begin position="22"/>
        <end position="39"/>
    </location>
</feature>
<dbReference type="EMBL" id="CAJFCJ010000014">
    <property type="protein sequence ID" value="CAD5121355.1"/>
    <property type="molecule type" value="Genomic_DNA"/>
</dbReference>
<protein>
    <submittedName>
        <fullName evidence="3">DgyrCDS9878</fullName>
    </submittedName>
</protein>
<dbReference type="InterPro" id="IPR034113">
    <property type="entry name" value="SCP_GAPR1-like"/>
</dbReference>
<proteinExistence type="predicted"/>
<dbReference type="AlphaFoldDB" id="A0A7I8VYB6"/>
<feature type="compositionally biased region" description="Polar residues" evidence="1">
    <location>
        <begin position="43"/>
        <end position="52"/>
    </location>
</feature>
<feature type="region of interest" description="Disordered" evidence="1">
    <location>
        <begin position="1"/>
        <end position="62"/>
    </location>
</feature>
<dbReference type="InterPro" id="IPR018244">
    <property type="entry name" value="Allrgn_V5/Tpx1_CS"/>
</dbReference>
<feature type="domain" description="SCP" evidence="2">
    <location>
        <begin position="133"/>
        <end position="271"/>
    </location>
</feature>
<evidence type="ECO:0000313" key="4">
    <source>
        <dbReference type="Proteomes" id="UP000549394"/>
    </source>
</evidence>
<feature type="compositionally biased region" description="Low complexity" evidence="1">
    <location>
        <begin position="12"/>
        <end position="21"/>
    </location>
</feature>
<evidence type="ECO:0000259" key="2">
    <source>
        <dbReference type="SMART" id="SM00198"/>
    </source>
</evidence>
<dbReference type="InterPro" id="IPR001283">
    <property type="entry name" value="CRISP-related"/>
</dbReference>
<dbReference type="OrthoDB" id="337038at2759"/>
<dbReference type="InterPro" id="IPR014044">
    <property type="entry name" value="CAP_dom"/>
</dbReference>
<organism evidence="3 4">
    <name type="scientific">Dimorphilus gyrociliatus</name>
    <dbReference type="NCBI Taxonomy" id="2664684"/>
    <lineage>
        <taxon>Eukaryota</taxon>
        <taxon>Metazoa</taxon>
        <taxon>Spiralia</taxon>
        <taxon>Lophotrochozoa</taxon>
        <taxon>Annelida</taxon>
        <taxon>Polychaeta</taxon>
        <taxon>Polychaeta incertae sedis</taxon>
        <taxon>Dinophilidae</taxon>
        <taxon>Dimorphilus</taxon>
    </lineage>
</organism>
<dbReference type="PROSITE" id="PS01009">
    <property type="entry name" value="CRISP_1"/>
    <property type="match status" value="1"/>
</dbReference>
<dbReference type="PANTHER" id="PTHR10334">
    <property type="entry name" value="CYSTEINE-RICH SECRETORY PROTEIN-RELATED"/>
    <property type="match status" value="1"/>
</dbReference>